<dbReference type="PROSITE" id="PS51078">
    <property type="entry name" value="ICLR_ED"/>
    <property type="match status" value="1"/>
</dbReference>
<dbReference type="GO" id="GO:0045892">
    <property type="term" value="P:negative regulation of DNA-templated transcription"/>
    <property type="evidence" value="ECO:0007669"/>
    <property type="project" value="TreeGrafter"/>
</dbReference>
<keyword evidence="1" id="KW-0805">Transcription regulation</keyword>
<dbReference type="InterPro" id="IPR050707">
    <property type="entry name" value="HTH_MetabolicPath_Reg"/>
</dbReference>
<dbReference type="Gene3D" id="1.10.10.10">
    <property type="entry name" value="Winged helix-like DNA-binding domain superfamily/Winged helix DNA-binding domain"/>
    <property type="match status" value="1"/>
</dbReference>
<dbReference type="FunFam" id="1.10.10.10:FF:000056">
    <property type="entry name" value="IclR family transcriptional regulator"/>
    <property type="match status" value="1"/>
</dbReference>
<dbReference type="Pfam" id="PF09339">
    <property type="entry name" value="HTH_IclR"/>
    <property type="match status" value="1"/>
</dbReference>
<name>A0A0J6FYS6_PSEDM</name>
<dbReference type="PANTHER" id="PTHR30136">
    <property type="entry name" value="HELIX-TURN-HELIX TRANSCRIPTIONAL REGULATOR, ICLR FAMILY"/>
    <property type="match status" value="1"/>
</dbReference>
<evidence type="ECO:0000259" key="4">
    <source>
        <dbReference type="PROSITE" id="PS51077"/>
    </source>
</evidence>
<evidence type="ECO:0000313" key="7">
    <source>
        <dbReference type="Proteomes" id="UP000183613"/>
    </source>
</evidence>
<organism evidence="6 7">
    <name type="scientific">Pseudomonas deceptionensis</name>
    <dbReference type="NCBI Taxonomy" id="882211"/>
    <lineage>
        <taxon>Bacteria</taxon>
        <taxon>Pseudomonadati</taxon>
        <taxon>Pseudomonadota</taxon>
        <taxon>Gammaproteobacteria</taxon>
        <taxon>Pseudomonadales</taxon>
        <taxon>Pseudomonadaceae</taxon>
        <taxon>Pseudomonas</taxon>
    </lineage>
</organism>
<dbReference type="EMBL" id="FNUD01000002">
    <property type="protein sequence ID" value="SEE96731.1"/>
    <property type="molecule type" value="Genomic_DNA"/>
</dbReference>
<proteinExistence type="predicted"/>
<dbReference type="PROSITE" id="PS51077">
    <property type="entry name" value="HTH_ICLR"/>
    <property type="match status" value="1"/>
</dbReference>
<dbReference type="Gene3D" id="3.30.450.40">
    <property type="match status" value="1"/>
</dbReference>
<accession>A0A0J6FYS6</accession>
<comment type="caution">
    <text evidence="6">The sequence shown here is derived from an EMBL/GenBank/DDBJ whole genome shotgun (WGS) entry which is preliminary data.</text>
</comment>
<dbReference type="InterPro" id="IPR036388">
    <property type="entry name" value="WH-like_DNA-bd_sf"/>
</dbReference>
<dbReference type="RefSeq" id="WP_048361926.1">
    <property type="nucleotide sequence ID" value="NZ_FNUD01000002.1"/>
</dbReference>
<dbReference type="PANTHER" id="PTHR30136:SF35">
    <property type="entry name" value="HTH-TYPE TRANSCRIPTIONAL REGULATOR RV1719"/>
    <property type="match status" value="1"/>
</dbReference>
<dbReference type="Pfam" id="PF01614">
    <property type="entry name" value="IclR_C"/>
    <property type="match status" value="1"/>
</dbReference>
<protein>
    <submittedName>
        <fullName evidence="6">DNA-binding transcriptional regulator, IclR family</fullName>
    </submittedName>
</protein>
<dbReference type="PATRIC" id="fig|882211.3.peg.4325"/>
<dbReference type="AlphaFoldDB" id="A0A0J6FYS6"/>
<dbReference type="GO" id="GO:0003700">
    <property type="term" value="F:DNA-binding transcription factor activity"/>
    <property type="evidence" value="ECO:0007669"/>
    <property type="project" value="TreeGrafter"/>
</dbReference>
<keyword evidence="7" id="KW-1185">Reference proteome</keyword>
<evidence type="ECO:0000256" key="3">
    <source>
        <dbReference type="ARBA" id="ARBA00023163"/>
    </source>
</evidence>
<dbReference type="InterPro" id="IPR014757">
    <property type="entry name" value="Tscrpt_reg_IclR_C"/>
</dbReference>
<dbReference type="InterPro" id="IPR029016">
    <property type="entry name" value="GAF-like_dom_sf"/>
</dbReference>
<gene>
    <name evidence="6" type="ORF">SAMN04489800_3176</name>
</gene>
<keyword evidence="3" id="KW-0804">Transcription</keyword>
<evidence type="ECO:0000259" key="5">
    <source>
        <dbReference type="PROSITE" id="PS51078"/>
    </source>
</evidence>
<dbReference type="GO" id="GO:0003677">
    <property type="term" value="F:DNA binding"/>
    <property type="evidence" value="ECO:0007669"/>
    <property type="project" value="UniProtKB-KW"/>
</dbReference>
<dbReference type="InterPro" id="IPR005471">
    <property type="entry name" value="Tscrpt_reg_IclR_N"/>
</dbReference>
<feature type="domain" description="IclR-ED" evidence="5">
    <location>
        <begin position="69"/>
        <end position="239"/>
    </location>
</feature>
<feature type="domain" description="HTH iclR-type" evidence="4">
    <location>
        <begin position="8"/>
        <end position="68"/>
    </location>
</feature>
<dbReference type="SMART" id="SM00346">
    <property type="entry name" value="HTH_ICLR"/>
    <property type="match status" value="1"/>
</dbReference>
<evidence type="ECO:0000256" key="2">
    <source>
        <dbReference type="ARBA" id="ARBA00023125"/>
    </source>
</evidence>
<dbReference type="InterPro" id="IPR036390">
    <property type="entry name" value="WH_DNA-bd_sf"/>
</dbReference>
<dbReference type="Proteomes" id="UP000183613">
    <property type="component" value="Unassembled WGS sequence"/>
</dbReference>
<dbReference type="SUPFAM" id="SSF46785">
    <property type="entry name" value="Winged helix' DNA-binding domain"/>
    <property type="match status" value="1"/>
</dbReference>
<dbReference type="OrthoDB" id="9807558at2"/>
<evidence type="ECO:0000313" key="6">
    <source>
        <dbReference type="EMBL" id="SEE96731.1"/>
    </source>
</evidence>
<evidence type="ECO:0000256" key="1">
    <source>
        <dbReference type="ARBA" id="ARBA00023015"/>
    </source>
</evidence>
<dbReference type="SUPFAM" id="SSF55781">
    <property type="entry name" value="GAF domain-like"/>
    <property type="match status" value="1"/>
</dbReference>
<reference evidence="6" key="1">
    <citation type="submission" date="2016-10" db="EMBL/GenBank/DDBJ databases">
        <authorList>
            <person name="Varghese N."/>
            <person name="Submissions S."/>
        </authorList>
    </citation>
    <scope>NUCLEOTIDE SEQUENCE [LARGE SCALE GENOMIC DNA]</scope>
    <source>
        <strain evidence="6">LMG 25555</strain>
    </source>
</reference>
<sequence>MINENRGIQSVERAMLILESIAAAGGEIRLVDLAAHTGLHKSTLHGLLNTLAAMGYISRRGTHYALGLRLREIAQPLNDADARIRETFAPALRMLAERTGETCFLAVPCGTREYLYMDALEGSASLRVASPRGRRAGLTTSAIGKVFLAFDEDLRRSLRRAHLLPAALEVELARIVTEGYALDLEEAEPGLNCVALPLRLQGRVVAALGVAAPASRLPKSALRTLAIRAMGEMFDIIKL</sequence>
<keyword evidence="2 6" id="KW-0238">DNA-binding</keyword>